<evidence type="ECO:0000256" key="9">
    <source>
        <dbReference type="SAM" id="Phobius"/>
    </source>
</evidence>
<dbReference type="PANTHER" id="PTHR30558:SF7">
    <property type="entry name" value="TOL-PAL SYSTEM PROTEIN TOLR"/>
    <property type="match status" value="1"/>
</dbReference>
<proteinExistence type="inferred from homology"/>
<dbReference type="GO" id="GO:0015031">
    <property type="term" value="P:protein transport"/>
    <property type="evidence" value="ECO:0007669"/>
    <property type="project" value="InterPro"/>
</dbReference>
<evidence type="ECO:0000256" key="4">
    <source>
        <dbReference type="ARBA" id="ARBA00022618"/>
    </source>
</evidence>
<keyword evidence="6 9" id="KW-1133">Transmembrane helix</keyword>
<evidence type="ECO:0000256" key="7">
    <source>
        <dbReference type="ARBA" id="ARBA00023136"/>
    </source>
</evidence>
<reference evidence="10" key="1">
    <citation type="submission" date="2018-06" db="EMBL/GenBank/DDBJ databases">
        <authorList>
            <person name="Zhirakovskaya E."/>
        </authorList>
    </citation>
    <scope>NUCLEOTIDE SEQUENCE</scope>
</reference>
<gene>
    <name evidence="10" type="ORF">MNBD_GAMMA26-1686</name>
</gene>
<dbReference type="AlphaFoldDB" id="A0A3B1B1P5"/>
<keyword evidence="8" id="KW-0131">Cell cycle</keyword>
<feature type="transmembrane region" description="Helical" evidence="9">
    <location>
        <begin position="12"/>
        <end position="37"/>
    </location>
</feature>
<keyword evidence="4" id="KW-0132">Cell division</keyword>
<evidence type="ECO:0000256" key="8">
    <source>
        <dbReference type="ARBA" id="ARBA00023306"/>
    </source>
</evidence>
<keyword evidence="2" id="KW-1003">Cell membrane</keyword>
<evidence type="ECO:0000256" key="6">
    <source>
        <dbReference type="ARBA" id="ARBA00022989"/>
    </source>
</evidence>
<keyword evidence="7 9" id="KW-0472">Membrane</keyword>
<keyword evidence="5 9" id="KW-0812">Transmembrane</keyword>
<evidence type="ECO:0000256" key="5">
    <source>
        <dbReference type="ARBA" id="ARBA00022692"/>
    </source>
</evidence>
<evidence type="ECO:0000313" key="10">
    <source>
        <dbReference type="EMBL" id="VAX08011.1"/>
    </source>
</evidence>
<dbReference type="GO" id="GO:0022857">
    <property type="term" value="F:transmembrane transporter activity"/>
    <property type="evidence" value="ECO:0007669"/>
    <property type="project" value="InterPro"/>
</dbReference>
<organism evidence="10">
    <name type="scientific">hydrothermal vent metagenome</name>
    <dbReference type="NCBI Taxonomy" id="652676"/>
    <lineage>
        <taxon>unclassified sequences</taxon>
        <taxon>metagenomes</taxon>
        <taxon>ecological metagenomes</taxon>
    </lineage>
</organism>
<dbReference type="GO" id="GO:0051301">
    <property type="term" value="P:cell division"/>
    <property type="evidence" value="ECO:0007669"/>
    <property type="project" value="UniProtKB-KW"/>
</dbReference>
<evidence type="ECO:0000256" key="2">
    <source>
        <dbReference type="ARBA" id="ARBA00022475"/>
    </source>
</evidence>
<comment type="subcellular location">
    <subcellularLocation>
        <location evidence="1">Cell membrane</location>
        <topology evidence="1">Single-pass membrane protein</topology>
    </subcellularLocation>
</comment>
<sequence>MRAQRKRRRPIAEINVVPYIDVMLVLLVIFMITAPLLTQGVKVDLPQADAEPLSAEADDPVVVSVNAAGDFFIDIGEGKNSPIDASILVTRIAALLKYKPKTPIMVKGDKNVNYGRVMEAMVLIQAGGAPNVGLISESPEP</sequence>
<protein>
    <submittedName>
        <fullName evidence="10">Tol biopolymer transport system, TolR protein</fullName>
    </submittedName>
</protein>
<evidence type="ECO:0000256" key="3">
    <source>
        <dbReference type="ARBA" id="ARBA00022519"/>
    </source>
</evidence>
<accession>A0A3B1B1P5</accession>
<dbReference type="InterPro" id="IPR003400">
    <property type="entry name" value="ExbD"/>
</dbReference>
<dbReference type="EMBL" id="UOFX01000034">
    <property type="protein sequence ID" value="VAX08011.1"/>
    <property type="molecule type" value="Genomic_DNA"/>
</dbReference>
<dbReference type="HAMAP" id="MF_02203">
    <property type="entry name" value="TolR"/>
    <property type="match status" value="1"/>
</dbReference>
<keyword evidence="3" id="KW-0997">Cell inner membrane</keyword>
<evidence type="ECO:0000256" key="1">
    <source>
        <dbReference type="ARBA" id="ARBA00004162"/>
    </source>
</evidence>
<dbReference type="GO" id="GO:0005886">
    <property type="term" value="C:plasma membrane"/>
    <property type="evidence" value="ECO:0007669"/>
    <property type="project" value="UniProtKB-SubCell"/>
</dbReference>
<dbReference type="InterPro" id="IPR014168">
    <property type="entry name" value="Tol-Pal_TolR"/>
</dbReference>
<dbReference type="NCBIfam" id="TIGR02801">
    <property type="entry name" value="tolR"/>
    <property type="match status" value="1"/>
</dbReference>
<dbReference type="Pfam" id="PF02472">
    <property type="entry name" value="ExbD"/>
    <property type="match status" value="1"/>
</dbReference>
<dbReference type="PANTHER" id="PTHR30558">
    <property type="entry name" value="EXBD MEMBRANE COMPONENT OF PMF-DRIVEN MACROMOLECULE IMPORT SYSTEM"/>
    <property type="match status" value="1"/>
</dbReference>
<dbReference type="Gene3D" id="3.30.420.270">
    <property type="match status" value="1"/>
</dbReference>
<name>A0A3B1B1P5_9ZZZZ</name>